<name>A0A1M5VZS1_9BACT</name>
<gene>
    <name evidence="1" type="ORF">SAMN02745124_01971</name>
</gene>
<dbReference type="EMBL" id="FQXS01000010">
    <property type="protein sequence ID" value="SHH80433.1"/>
    <property type="molecule type" value="Genomic_DNA"/>
</dbReference>
<dbReference type="Proteomes" id="UP000184139">
    <property type="component" value="Unassembled WGS sequence"/>
</dbReference>
<reference evidence="1 2" key="1">
    <citation type="submission" date="2016-11" db="EMBL/GenBank/DDBJ databases">
        <authorList>
            <person name="Jaros S."/>
            <person name="Januszkiewicz K."/>
            <person name="Wedrychowicz H."/>
        </authorList>
    </citation>
    <scope>NUCLEOTIDE SEQUENCE [LARGE SCALE GENOMIC DNA]</scope>
    <source>
        <strain evidence="1 2">DSM 9705</strain>
    </source>
</reference>
<evidence type="ECO:0000313" key="2">
    <source>
        <dbReference type="Proteomes" id="UP000184139"/>
    </source>
</evidence>
<keyword evidence="2" id="KW-1185">Reference proteome</keyword>
<dbReference type="RefSeq" id="WP_244155829.1">
    <property type="nucleotide sequence ID" value="NZ_FQXS01000010.1"/>
</dbReference>
<evidence type="ECO:0000313" key="1">
    <source>
        <dbReference type="EMBL" id="SHH80433.1"/>
    </source>
</evidence>
<protein>
    <submittedName>
        <fullName evidence="1">Uncharacterized protein</fullName>
    </submittedName>
</protein>
<dbReference type="STRING" id="1121409.SAMN02745124_01971"/>
<proteinExistence type="predicted"/>
<organism evidence="1 2">
    <name type="scientific">Desulfofustis glycolicus DSM 9705</name>
    <dbReference type="NCBI Taxonomy" id="1121409"/>
    <lineage>
        <taxon>Bacteria</taxon>
        <taxon>Pseudomonadati</taxon>
        <taxon>Thermodesulfobacteriota</taxon>
        <taxon>Desulfobulbia</taxon>
        <taxon>Desulfobulbales</taxon>
        <taxon>Desulfocapsaceae</taxon>
        <taxon>Desulfofustis</taxon>
    </lineage>
</organism>
<dbReference type="AlphaFoldDB" id="A0A1M5VZS1"/>
<sequence length="68" mass="7506">MDNQSITLHQHQSAIILGADENGEISVEVASADHQGLSGALCQAIVHKLMHDEQFQEELMGMLDFEDE</sequence>
<accession>A0A1M5VZS1</accession>